<gene>
    <name evidence="7" type="ORF">AX13_13395</name>
</gene>
<keyword evidence="7" id="KW-0966">Cell projection</keyword>
<dbReference type="InterPro" id="IPR001492">
    <property type="entry name" value="Flagellin"/>
</dbReference>
<dbReference type="Proteomes" id="UP000020766">
    <property type="component" value="Unassembled WGS sequence"/>
</dbReference>
<feature type="domain" description="Flagellin C-terminal" evidence="6">
    <location>
        <begin position="488"/>
        <end position="571"/>
    </location>
</feature>
<dbReference type="Gene3D" id="1.20.1330.10">
    <property type="entry name" value="f41 fragment of flagellin, N-terminal domain"/>
    <property type="match status" value="2"/>
</dbReference>
<dbReference type="EMBL" id="JBOK01000004">
    <property type="protein sequence ID" value="EXU81110.1"/>
    <property type="molecule type" value="Genomic_DNA"/>
</dbReference>
<dbReference type="SUPFAM" id="SSF64518">
    <property type="entry name" value="Phase 1 flagellin"/>
    <property type="match status" value="1"/>
</dbReference>
<dbReference type="PRINTS" id="PR00207">
    <property type="entry name" value="FLAGELLIN"/>
</dbReference>
<dbReference type="Gene3D" id="6.10.10.10">
    <property type="entry name" value="Flagellar export chaperone, C-terminal domain"/>
    <property type="match status" value="1"/>
</dbReference>
<dbReference type="GO" id="GO:0006508">
    <property type="term" value="P:proteolysis"/>
    <property type="evidence" value="ECO:0007669"/>
    <property type="project" value="InterPro"/>
</dbReference>
<feature type="coiled-coil region" evidence="4">
    <location>
        <begin position="102"/>
        <end position="129"/>
    </location>
</feature>
<dbReference type="Gene3D" id="1.10.390.20">
    <property type="match status" value="1"/>
</dbReference>
<comment type="similarity">
    <text evidence="1 3">Belongs to the bacterial flagellin family.</text>
</comment>
<dbReference type="PANTHER" id="PTHR42792">
    <property type="entry name" value="FLAGELLIN"/>
    <property type="match status" value="1"/>
</dbReference>
<dbReference type="InterPro" id="IPR001029">
    <property type="entry name" value="Flagellin_N"/>
</dbReference>
<accession>A0A014P4L9</accession>
<dbReference type="GO" id="GO:0004222">
    <property type="term" value="F:metalloendopeptidase activity"/>
    <property type="evidence" value="ECO:0007669"/>
    <property type="project" value="InterPro"/>
</dbReference>
<name>A0A014P4L9_9BURK</name>
<dbReference type="AlphaFoldDB" id="A0A014P4L9"/>
<dbReference type="GO" id="GO:0005576">
    <property type="term" value="C:extracellular region"/>
    <property type="evidence" value="ECO:0007669"/>
    <property type="project" value="UniProtKB-SubCell"/>
</dbReference>
<evidence type="ECO:0000313" key="7">
    <source>
        <dbReference type="EMBL" id="EXU81110.1"/>
    </source>
</evidence>
<dbReference type="Pfam" id="PF00669">
    <property type="entry name" value="Flagellin_N"/>
    <property type="match status" value="1"/>
</dbReference>
<keyword evidence="8" id="KW-1185">Reference proteome</keyword>
<evidence type="ECO:0000256" key="4">
    <source>
        <dbReference type="SAM" id="Coils"/>
    </source>
</evidence>
<dbReference type="InterPro" id="IPR042187">
    <property type="entry name" value="Flagellin_C_sub2"/>
</dbReference>
<evidence type="ECO:0000256" key="3">
    <source>
        <dbReference type="RuleBase" id="RU362073"/>
    </source>
</evidence>
<dbReference type="PATRIC" id="fig|1457173.3.peg.1008"/>
<comment type="caution">
    <text evidence="7">The sequence shown here is derived from an EMBL/GenBank/DDBJ whole genome shotgun (WGS) entry which is preliminary data.</text>
</comment>
<feature type="domain" description="Flagellin N-terminal" evidence="5">
    <location>
        <begin position="5"/>
        <end position="140"/>
    </location>
</feature>
<comment type="function">
    <text evidence="3">Flagellin is the subunit protein which polymerizes to form the filaments of bacterial flagella.</text>
</comment>
<dbReference type="InterPro" id="IPR046358">
    <property type="entry name" value="Flagellin_C"/>
</dbReference>
<dbReference type="Pfam" id="PF00700">
    <property type="entry name" value="Flagellin_C"/>
    <property type="match status" value="1"/>
</dbReference>
<dbReference type="Pfam" id="PF01752">
    <property type="entry name" value="Peptidase_M9"/>
    <property type="match status" value="1"/>
</dbReference>
<reference evidence="7 8" key="1">
    <citation type="submission" date="2014-01" db="EMBL/GenBank/DDBJ databases">
        <title>Interspecies Systems Biology Uncovers Metabolites Affecting C. elegans Gene Expression and Life History Traits.</title>
        <authorList>
            <person name="Watson E."/>
            <person name="Macneil L.T."/>
            <person name="Ritter A.D."/>
            <person name="Yilmaz L.S."/>
            <person name="Rosebrock A.P."/>
            <person name="Caudy A.A."/>
            <person name="Walhout A.J."/>
        </authorList>
    </citation>
    <scope>NUCLEOTIDE SEQUENCE [LARGE SCALE GENOMIC DNA]</scope>
    <source>
        <strain evidence="7 8">DA1877</strain>
    </source>
</reference>
<sequence length="572" mass="59786">MSVSIHTNLASLGAQRHLGLSGASLSTAMQRLSSGLRINSAKDDAAGLAIAERMHSQIRGMNQAARNANDGISLLQTAEGASSKITDSLQRMRELAVQSANGTNSEADRRALQAEVQQLKREIDRVGATTRFNGLQVFDQGRDRAVGVLNPDIAITMDGLQDRWLAQAEKLVKDLYGIDAGGANIKIELTTFTDGVGNTAARVSSITPASGPGSNITLQVDMADFTAANQPDGGNAPFYNDRIIAHEMVHAVMAAGQSWGELRSNSSNLWFIEGVAEFIHGADERVAADTMAAATADMSTANLQNWDGTSTDYSSGYLAVRYLHAQIQAQGGNGVQDVLQALQNNAGMTLDAALQNHSAAAFTGLADFYGQLQTAVAAPTFAADIGLDLANADTGAIGGQDADRGATKTATSVMPDLPLASTLMAGFSTTWETVPTAGGGQGTALALQVGANAGDFLYVHTGGMNLGVLGLDDLDVSTSIDATAAMRRLDDAIDFVSTTRGRIGAQMNRLDAVIATLQVSSENLSASRGRIMDADFAQETATLSRAQILQQAGTAMVAQANQLPQVVLSLLR</sequence>
<dbReference type="GO" id="GO:0005198">
    <property type="term" value="F:structural molecule activity"/>
    <property type="evidence" value="ECO:0007669"/>
    <property type="project" value="UniProtKB-UniRule"/>
</dbReference>
<keyword evidence="7" id="KW-0969">Cilium</keyword>
<keyword evidence="7" id="KW-0282">Flagellum</keyword>
<evidence type="ECO:0000256" key="2">
    <source>
        <dbReference type="ARBA" id="ARBA00023143"/>
    </source>
</evidence>
<organism evidence="7 8">
    <name type="scientific">Comamonas aquatica DA1877</name>
    <dbReference type="NCBI Taxonomy" id="1457173"/>
    <lineage>
        <taxon>Bacteria</taxon>
        <taxon>Pseudomonadati</taxon>
        <taxon>Pseudomonadota</taxon>
        <taxon>Betaproteobacteria</taxon>
        <taxon>Burkholderiales</taxon>
        <taxon>Comamonadaceae</taxon>
        <taxon>Comamonas</taxon>
    </lineage>
</organism>
<protein>
    <recommendedName>
        <fullName evidence="3">Flagellin</fullName>
    </recommendedName>
</protein>
<keyword evidence="4" id="KW-0175">Coiled coil</keyword>
<dbReference type="GO" id="GO:0009288">
    <property type="term" value="C:bacterial-type flagellum"/>
    <property type="evidence" value="ECO:0007669"/>
    <property type="project" value="UniProtKB-SubCell"/>
</dbReference>
<comment type="subcellular location">
    <subcellularLocation>
        <location evidence="3">Secreted</location>
    </subcellularLocation>
    <subcellularLocation>
        <location evidence="3">Bacterial flagellum</location>
    </subcellularLocation>
</comment>
<evidence type="ECO:0000256" key="1">
    <source>
        <dbReference type="ARBA" id="ARBA00005709"/>
    </source>
</evidence>
<evidence type="ECO:0000259" key="6">
    <source>
        <dbReference type="Pfam" id="PF00700"/>
    </source>
</evidence>
<dbReference type="NCBIfam" id="NF033876">
    <property type="entry name" value="flagella_HExxH"/>
    <property type="match status" value="1"/>
</dbReference>
<keyword evidence="3" id="KW-0964">Secreted</keyword>
<dbReference type="GO" id="GO:0008270">
    <property type="term" value="F:zinc ion binding"/>
    <property type="evidence" value="ECO:0007669"/>
    <property type="project" value="InterPro"/>
</dbReference>
<proteinExistence type="inferred from homology"/>
<dbReference type="RefSeq" id="WP_043380247.1">
    <property type="nucleotide sequence ID" value="NZ_JBOK01000004.1"/>
</dbReference>
<dbReference type="InterPro" id="IPR002169">
    <property type="entry name" value="Peptidase_M9A/M9B"/>
</dbReference>
<keyword evidence="2 3" id="KW-0975">Bacterial flagellum</keyword>
<evidence type="ECO:0000313" key="8">
    <source>
        <dbReference type="Proteomes" id="UP000020766"/>
    </source>
</evidence>
<evidence type="ECO:0000259" key="5">
    <source>
        <dbReference type="Pfam" id="PF00669"/>
    </source>
</evidence>
<dbReference type="PANTHER" id="PTHR42792:SF2">
    <property type="entry name" value="FLAGELLIN"/>
    <property type="match status" value="1"/>
</dbReference>